<dbReference type="EMBL" id="JARYMX010000002">
    <property type="protein sequence ID" value="KAJ9561015.1"/>
    <property type="molecule type" value="Genomic_DNA"/>
</dbReference>
<sequence>MFLMLASTMTAPPSGQTAPSVVLPRRSVQVLGEPAVVAVACAAGGGGGVYVCNLFLFPRSGINFGPCLRDKIQSDNNNKKKQTDNLFLKSQQQKEQEEEEGSRNRIGKSASVLPVTVEKEISEETVFWLMDRFAPC</sequence>
<gene>
    <name evidence="2" type="ORF">OSB04_006175</name>
</gene>
<organism evidence="2 3">
    <name type="scientific">Centaurea solstitialis</name>
    <name type="common">yellow star-thistle</name>
    <dbReference type="NCBI Taxonomy" id="347529"/>
    <lineage>
        <taxon>Eukaryota</taxon>
        <taxon>Viridiplantae</taxon>
        <taxon>Streptophyta</taxon>
        <taxon>Embryophyta</taxon>
        <taxon>Tracheophyta</taxon>
        <taxon>Spermatophyta</taxon>
        <taxon>Magnoliopsida</taxon>
        <taxon>eudicotyledons</taxon>
        <taxon>Gunneridae</taxon>
        <taxon>Pentapetalae</taxon>
        <taxon>asterids</taxon>
        <taxon>campanulids</taxon>
        <taxon>Asterales</taxon>
        <taxon>Asteraceae</taxon>
        <taxon>Carduoideae</taxon>
        <taxon>Cardueae</taxon>
        <taxon>Centaureinae</taxon>
        <taxon>Centaurea</taxon>
    </lineage>
</organism>
<evidence type="ECO:0000313" key="2">
    <source>
        <dbReference type="EMBL" id="KAJ9561015.1"/>
    </source>
</evidence>
<proteinExistence type="predicted"/>
<name>A0AA38THF4_9ASTR</name>
<dbReference type="Proteomes" id="UP001172457">
    <property type="component" value="Chromosome 2"/>
</dbReference>
<feature type="region of interest" description="Disordered" evidence="1">
    <location>
        <begin position="73"/>
        <end position="109"/>
    </location>
</feature>
<reference evidence="2" key="1">
    <citation type="submission" date="2023-03" db="EMBL/GenBank/DDBJ databases">
        <title>Chromosome-scale reference genome and RAD-based genetic map of yellow starthistle (Centaurea solstitialis) reveal putative structural variation and QTLs associated with invader traits.</title>
        <authorList>
            <person name="Reatini B."/>
            <person name="Cang F.A."/>
            <person name="Jiang Q."/>
            <person name="Mckibben M.T.W."/>
            <person name="Barker M.S."/>
            <person name="Rieseberg L.H."/>
            <person name="Dlugosch K.M."/>
        </authorList>
    </citation>
    <scope>NUCLEOTIDE SEQUENCE</scope>
    <source>
        <strain evidence="2">CAN-66</strain>
        <tissue evidence="2">Leaf</tissue>
    </source>
</reference>
<feature type="compositionally biased region" description="Basic and acidic residues" evidence="1">
    <location>
        <begin position="73"/>
        <end position="83"/>
    </location>
</feature>
<dbReference type="AlphaFoldDB" id="A0AA38THF4"/>
<keyword evidence="3" id="KW-1185">Reference proteome</keyword>
<evidence type="ECO:0000313" key="3">
    <source>
        <dbReference type="Proteomes" id="UP001172457"/>
    </source>
</evidence>
<protein>
    <submittedName>
        <fullName evidence="2">Uncharacterized protein</fullName>
    </submittedName>
</protein>
<accession>A0AA38THF4</accession>
<comment type="caution">
    <text evidence="2">The sequence shown here is derived from an EMBL/GenBank/DDBJ whole genome shotgun (WGS) entry which is preliminary data.</text>
</comment>
<evidence type="ECO:0000256" key="1">
    <source>
        <dbReference type="SAM" id="MobiDB-lite"/>
    </source>
</evidence>